<keyword evidence="1" id="KW-0472">Membrane</keyword>
<name>A0A5Q2F688_9ACTN</name>
<keyword evidence="1" id="KW-0812">Transmembrane</keyword>
<dbReference type="KEGG" id="rain:Rai3103_00050"/>
<dbReference type="Proteomes" id="UP000386847">
    <property type="component" value="Chromosome"/>
</dbReference>
<evidence type="ECO:0000256" key="1">
    <source>
        <dbReference type="SAM" id="Phobius"/>
    </source>
</evidence>
<dbReference type="AlphaFoldDB" id="A0A5Q2F688"/>
<feature type="transmembrane region" description="Helical" evidence="1">
    <location>
        <begin position="113"/>
        <end position="130"/>
    </location>
</feature>
<feature type="transmembrane region" description="Helical" evidence="1">
    <location>
        <begin position="180"/>
        <end position="201"/>
    </location>
</feature>
<dbReference type="EMBL" id="CP045725">
    <property type="protein sequence ID" value="QGF22339.1"/>
    <property type="molecule type" value="Genomic_DNA"/>
</dbReference>
<protein>
    <submittedName>
        <fullName evidence="2">Uncharacterized protein</fullName>
    </submittedName>
</protein>
<feature type="transmembrane region" description="Helical" evidence="1">
    <location>
        <begin position="38"/>
        <end position="60"/>
    </location>
</feature>
<sequence>MKHSGMIPATLTAVAGFGTMNLLWIVERSRTLHRGLYSYLSSSLGDAFCLPVVVGALSVARVSLPEAPGGMIGGVCGALTLAGVMFATQAAWLADPNPDLNWTLPAPHVFNAAGWYHALFSVCLAGYLGYQLGDMVVRLRKHEMNERTQAALFTATAAGLTFTALLIADNLPNLDRSASRASMFVIGGIAAGMGALLLWMVSRRT</sequence>
<feature type="transmembrane region" description="Helical" evidence="1">
    <location>
        <begin position="150"/>
        <end position="168"/>
    </location>
</feature>
<keyword evidence="3" id="KW-1185">Reference proteome</keyword>
<feature type="transmembrane region" description="Helical" evidence="1">
    <location>
        <begin position="7"/>
        <end position="26"/>
    </location>
</feature>
<keyword evidence="1" id="KW-1133">Transmembrane helix</keyword>
<evidence type="ECO:0000313" key="3">
    <source>
        <dbReference type="Proteomes" id="UP000386847"/>
    </source>
</evidence>
<reference evidence="2 3" key="1">
    <citation type="submission" date="2019-10" db="EMBL/GenBank/DDBJ databases">
        <title>Genomic analysis of Raineyella sp. CBA3103.</title>
        <authorList>
            <person name="Roh S.W."/>
        </authorList>
    </citation>
    <scope>NUCLEOTIDE SEQUENCE [LARGE SCALE GENOMIC DNA]</scope>
    <source>
        <strain evidence="2 3">CBA3103</strain>
    </source>
</reference>
<dbReference type="RefSeq" id="WP_153570849.1">
    <property type="nucleotide sequence ID" value="NZ_CP045725.1"/>
</dbReference>
<accession>A0A5Q2F688</accession>
<feature type="transmembrane region" description="Helical" evidence="1">
    <location>
        <begin position="72"/>
        <end position="93"/>
    </location>
</feature>
<gene>
    <name evidence="2" type="ORF">Rai3103_00050</name>
</gene>
<evidence type="ECO:0000313" key="2">
    <source>
        <dbReference type="EMBL" id="QGF22339.1"/>
    </source>
</evidence>
<organism evidence="2 3">
    <name type="scientific">Raineyella fluvialis</name>
    <dbReference type="NCBI Taxonomy" id="2662261"/>
    <lineage>
        <taxon>Bacteria</taxon>
        <taxon>Bacillati</taxon>
        <taxon>Actinomycetota</taxon>
        <taxon>Actinomycetes</taxon>
        <taxon>Propionibacteriales</taxon>
        <taxon>Propionibacteriaceae</taxon>
        <taxon>Raineyella</taxon>
    </lineage>
</organism>
<proteinExistence type="predicted"/>